<dbReference type="EC" id="1.7.2.1" evidence="4"/>
<name>A0A0L1IQI1_ASPN3</name>
<evidence type="ECO:0000313" key="14">
    <source>
        <dbReference type="EMBL" id="KNG81739.1"/>
    </source>
</evidence>
<evidence type="ECO:0000256" key="3">
    <source>
        <dbReference type="ARBA" id="ARBA00011233"/>
    </source>
</evidence>
<protein>
    <recommendedName>
        <fullName evidence="5">Copper-containing nitrite reductase</fullName>
        <ecNumber evidence="4">1.7.2.1</ecNumber>
    </recommendedName>
</protein>
<keyword evidence="8" id="KW-0560">Oxidoreductase</keyword>
<evidence type="ECO:0000256" key="8">
    <source>
        <dbReference type="ARBA" id="ARBA00023002"/>
    </source>
</evidence>
<dbReference type="GeneID" id="26810939"/>
<evidence type="ECO:0000256" key="6">
    <source>
        <dbReference type="ARBA" id="ARBA00022723"/>
    </source>
</evidence>
<evidence type="ECO:0000256" key="9">
    <source>
        <dbReference type="ARBA" id="ARBA00023008"/>
    </source>
</evidence>
<dbReference type="InterPro" id="IPR008972">
    <property type="entry name" value="Cupredoxin"/>
</dbReference>
<dbReference type="InterPro" id="IPR011707">
    <property type="entry name" value="Cu-oxidase-like_N"/>
</dbReference>
<comment type="subunit">
    <text evidence="3">Homotrimer.</text>
</comment>
<comment type="catalytic activity">
    <reaction evidence="10">
        <text>nitric oxide + Fe(III)-[cytochrome c] + H2O = Fe(II)-[cytochrome c] + nitrite + 2 H(+)</text>
        <dbReference type="Rhea" id="RHEA:15233"/>
        <dbReference type="Rhea" id="RHEA-COMP:10350"/>
        <dbReference type="Rhea" id="RHEA-COMP:14399"/>
        <dbReference type="ChEBI" id="CHEBI:15377"/>
        <dbReference type="ChEBI" id="CHEBI:15378"/>
        <dbReference type="ChEBI" id="CHEBI:16301"/>
        <dbReference type="ChEBI" id="CHEBI:16480"/>
        <dbReference type="ChEBI" id="CHEBI:29033"/>
        <dbReference type="ChEBI" id="CHEBI:29034"/>
        <dbReference type="EC" id="1.7.2.1"/>
    </reaction>
</comment>
<dbReference type="SUPFAM" id="SSF49503">
    <property type="entry name" value="Cupredoxins"/>
    <property type="match status" value="1"/>
</dbReference>
<evidence type="ECO:0000259" key="13">
    <source>
        <dbReference type="Pfam" id="PF07732"/>
    </source>
</evidence>
<dbReference type="RefSeq" id="XP_015402662.1">
    <property type="nucleotide sequence ID" value="XM_015554391.1"/>
</dbReference>
<accession>A0A0L1IQI1</accession>
<feature type="region of interest" description="Disordered" evidence="12">
    <location>
        <begin position="95"/>
        <end position="124"/>
    </location>
</feature>
<evidence type="ECO:0000256" key="2">
    <source>
        <dbReference type="ARBA" id="ARBA00010609"/>
    </source>
</evidence>
<evidence type="ECO:0000256" key="5">
    <source>
        <dbReference type="ARBA" id="ARBA00017290"/>
    </source>
</evidence>
<gene>
    <name evidence="14" type="ORF">ANOM_009135</name>
</gene>
<dbReference type="GO" id="GO:0005507">
    <property type="term" value="F:copper ion binding"/>
    <property type="evidence" value="ECO:0007669"/>
    <property type="project" value="InterPro"/>
</dbReference>
<dbReference type="STRING" id="1509407.A0A0L1IQI1"/>
<evidence type="ECO:0000256" key="10">
    <source>
        <dbReference type="ARBA" id="ARBA00049340"/>
    </source>
</evidence>
<dbReference type="Pfam" id="PF07732">
    <property type="entry name" value="Cu-oxidase_3"/>
    <property type="match status" value="1"/>
</dbReference>
<comment type="cofactor">
    <cofactor evidence="1 11">
        <name>Cu(+)</name>
        <dbReference type="ChEBI" id="CHEBI:49552"/>
    </cofactor>
</comment>
<comment type="cofactor">
    <cofactor evidence="11">
        <name>Cu(2+)</name>
        <dbReference type="ChEBI" id="CHEBI:29036"/>
    </cofactor>
</comment>
<keyword evidence="15" id="KW-1185">Reference proteome</keyword>
<evidence type="ECO:0000256" key="11">
    <source>
        <dbReference type="PIRSR" id="PIRSR601287-1"/>
    </source>
</evidence>
<evidence type="ECO:0000256" key="4">
    <source>
        <dbReference type="ARBA" id="ARBA00011882"/>
    </source>
</evidence>
<dbReference type="Proteomes" id="UP000037505">
    <property type="component" value="Unassembled WGS sequence"/>
</dbReference>
<evidence type="ECO:0000313" key="15">
    <source>
        <dbReference type="Proteomes" id="UP000037505"/>
    </source>
</evidence>
<proteinExistence type="inferred from homology"/>
<feature type="domain" description="Plastocyanin-like" evidence="13">
    <location>
        <begin position="169"/>
        <end position="201"/>
    </location>
</feature>
<evidence type="ECO:0000256" key="1">
    <source>
        <dbReference type="ARBA" id="ARBA00001960"/>
    </source>
</evidence>
<feature type="binding site" description="type 1 copper site" evidence="11">
    <location>
        <position position="207"/>
    </location>
    <ligand>
        <name>Cu cation</name>
        <dbReference type="ChEBI" id="CHEBI:23378"/>
        <label>1</label>
    </ligand>
</feature>
<evidence type="ECO:0000256" key="12">
    <source>
        <dbReference type="SAM" id="MobiDB-lite"/>
    </source>
</evidence>
<dbReference type="GO" id="GO:0050421">
    <property type="term" value="F:nitrite reductase (NO-forming) activity"/>
    <property type="evidence" value="ECO:0007669"/>
    <property type="project" value="UniProtKB-EC"/>
</dbReference>
<dbReference type="EMBL" id="JNOM01000414">
    <property type="protein sequence ID" value="KNG81739.1"/>
    <property type="molecule type" value="Genomic_DNA"/>
</dbReference>
<dbReference type="Gene3D" id="2.60.40.420">
    <property type="entry name" value="Cupredoxins - blue copper proteins"/>
    <property type="match status" value="1"/>
</dbReference>
<sequence>MNTAFSSLYCTKSRFASVATVRGARRLAPRLRSSPSPLRGPLLARHISTKSTEGFARERINNGTQVKYVLLLSTAATLSWLLYAQQQGAVRLDSDKKYSTHPDPLAPKNGIQDAQNKTPKSLDDLDLPTEKAILTTAPNVPPPITRDYPVLLDVDLTTVSKLEQLTNQYKYEKWTFNNSVPGPFIRARVGDVVNLRITNHDESGMPHNIDCHAFVGPG</sequence>
<comment type="similarity">
    <text evidence="2">Belongs to the multicopper oxidase family.</text>
</comment>
<evidence type="ECO:0000256" key="7">
    <source>
        <dbReference type="ARBA" id="ARBA00022737"/>
    </source>
</evidence>
<feature type="non-terminal residue" evidence="14">
    <location>
        <position position="218"/>
    </location>
</feature>
<organism evidence="14 15">
    <name type="scientific">Aspergillus nomiae NRRL (strain ATCC 15546 / NRRL 13137 / CBS 260.88 / M93)</name>
    <dbReference type="NCBI Taxonomy" id="1509407"/>
    <lineage>
        <taxon>Eukaryota</taxon>
        <taxon>Fungi</taxon>
        <taxon>Dikarya</taxon>
        <taxon>Ascomycota</taxon>
        <taxon>Pezizomycotina</taxon>
        <taxon>Eurotiomycetes</taxon>
        <taxon>Eurotiomycetidae</taxon>
        <taxon>Eurotiales</taxon>
        <taxon>Aspergillaceae</taxon>
        <taxon>Aspergillus</taxon>
        <taxon>Aspergillus subgen. Circumdati</taxon>
    </lineage>
</organism>
<keyword evidence="9 11" id="KW-0186">Copper</keyword>
<comment type="caution">
    <text evidence="14">The sequence shown here is derived from an EMBL/GenBank/DDBJ whole genome shotgun (WGS) entry which is preliminary data.</text>
</comment>
<dbReference type="AlphaFoldDB" id="A0A0L1IQI1"/>
<reference evidence="14 15" key="1">
    <citation type="submission" date="2014-06" db="EMBL/GenBank/DDBJ databases">
        <title>The Genome of the Aflatoxigenic Filamentous Fungus Aspergillus nomius.</title>
        <authorList>
            <person name="Moore M.G."/>
            <person name="Shannon B.M."/>
            <person name="Brian M.M."/>
        </authorList>
    </citation>
    <scope>NUCLEOTIDE SEQUENCE [LARGE SCALE GENOMIC DNA]</scope>
    <source>
        <strain evidence="14 15">NRRL 13137</strain>
    </source>
</reference>
<dbReference type="PRINTS" id="PR00695">
    <property type="entry name" value="CUNO2RDTASE"/>
</dbReference>
<feature type="binding site" description="type 1 copper site" evidence="11">
    <location>
        <position position="212"/>
    </location>
    <ligand>
        <name>Cu cation</name>
        <dbReference type="ChEBI" id="CHEBI:23378"/>
        <label>1</label>
    </ligand>
</feature>
<dbReference type="InterPro" id="IPR001287">
    <property type="entry name" value="NO2-reductase_Cu"/>
</dbReference>
<keyword evidence="7" id="KW-0677">Repeat</keyword>
<keyword evidence="6 11" id="KW-0479">Metal-binding</keyword>